<keyword evidence="1" id="KW-1133">Transmembrane helix</keyword>
<dbReference type="PANTHER" id="PTHR31325">
    <property type="entry name" value="OS01G0798800 PROTEIN-RELATED"/>
    <property type="match status" value="1"/>
</dbReference>
<organism evidence="3 4">
    <name type="scientific">Panicum miliaceum</name>
    <name type="common">Proso millet</name>
    <name type="synonym">Broomcorn millet</name>
    <dbReference type="NCBI Taxonomy" id="4540"/>
    <lineage>
        <taxon>Eukaryota</taxon>
        <taxon>Viridiplantae</taxon>
        <taxon>Streptophyta</taxon>
        <taxon>Embryophyta</taxon>
        <taxon>Tracheophyta</taxon>
        <taxon>Spermatophyta</taxon>
        <taxon>Magnoliopsida</taxon>
        <taxon>Liliopsida</taxon>
        <taxon>Poales</taxon>
        <taxon>Poaceae</taxon>
        <taxon>PACMAD clade</taxon>
        <taxon>Panicoideae</taxon>
        <taxon>Panicodae</taxon>
        <taxon>Paniceae</taxon>
        <taxon>Panicinae</taxon>
        <taxon>Panicum</taxon>
        <taxon>Panicum sect. Panicum</taxon>
    </lineage>
</organism>
<dbReference type="STRING" id="4540.A0A3L6QMM4"/>
<name>A0A3L6QMM4_PANMI</name>
<dbReference type="OrthoDB" id="693467at2759"/>
<feature type="transmembrane region" description="Helical" evidence="1">
    <location>
        <begin position="108"/>
        <end position="128"/>
    </location>
</feature>
<dbReference type="Proteomes" id="UP000275267">
    <property type="component" value="Unassembled WGS sequence"/>
</dbReference>
<keyword evidence="1" id="KW-0472">Membrane</keyword>
<protein>
    <recommendedName>
        <fullName evidence="2">DUF4220 domain-containing protein</fullName>
    </recommendedName>
</protein>
<accession>A0A3L6QMM4</accession>
<comment type="caution">
    <text evidence="3">The sequence shown here is derived from an EMBL/GenBank/DDBJ whole genome shotgun (WGS) entry which is preliminary data.</text>
</comment>
<feature type="transmembrane region" description="Helical" evidence="1">
    <location>
        <begin position="333"/>
        <end position="361"/>
    </location>
</feature>
<evidence type="ECO:0000313" key="4">
    <source>
        <dbReference type="Proteomes" id="UP000275267"/>
    </source>
</evidence>
<feature type="transmembrane region" description="Helical" evidence="1">
    <location>
        <begin position="143"/>
        <end position="164"/>
    </location>
</feature>
<proteinExistence type="predicted"/>
<sequence length="697" mass="78658">MTGVMVGIGSYGRRYRHHRFTRFIFLGANTLFLPIISYVVSTLGDNSNDYVNLHKDRMTTLAALCDSVFHPCMIIIWAFLFQIAAINTTSVVAIDSREGRRVRPPSQLLLRGIWTFYLGASITAKRFFHGLFRFSPTEDHGPLTLICSKIMFTPFALLCAKIWLKCYSFGKARKSFALGHNPSLVFGYTQQLLQQQGRSRDGEDALPPALLVMGEDSTKVEKQPWGYVFSETWTPPTDSTGLVTLDTVWQSDKTMLPTSTPRPKDLCLSFALFKLLRCRFARYDLANVGLKFFWSLLLKDGEHDRVFRVIADELSFLNDYYYSSLPISYSECWLPILSVLISVLSIGYCVVAAYFIVVFAAQVHKQGRNQIHCAFWCNKLQVVSEPRSKSFGSLYFDVVPEFLLLVLVLIAEVRDLSSYIYSNWTKVALKCHCVKSATLQHPLGVPKWIASLLLQCRCKITDHWDEKIGQCSVLVLQPTARTTLVGLLSRLFHLPDQKRRVELPVAVKVCIVDALRTAASSNGCRLGNGRTSLNRSQVGKGFLWACNGKGTSDTILTWHIATSILEVRHPFRHDDQEQGSSPVSDRHKIAATHLSRYCAYLMTWSPELLPDEEAWSKGLYEAVKEDTERVLADRITMSGPPLTPEAEYQDLVKLLSAGSNHSVVMNGVWLGKRLVECDAMQNLFCVYLCYATNLFVL</sequence>
<feature type="domain" description="DUF4220" evidence="2">
    <location>
        <begin position="28"/>
        <end position="474"/>
    </location>
</feature>
<dbReference type="EMBL" id="PQIB02000011">
    <property type="protein sequence ID" value="RLM84414.1"/>
    <property type="molecule type" value="Genomic_DNA"/>
</dbReference>
<dbReference type="AlphaFoldDB" id="A0A3L6QMM4"/>
<dbReference type="InterPro" id="IPR025315">
    <property type="entry name" value="DUF4220"/>
</dbReference>
<feature type="transmembrane region" description="Helical" evidence="1">
    <location>
        <begin position="20"/>
        <end position="41"/>
    </location>
</feature>
<keyword evidence="4" id="KW-1185">Reference proteome</keyword>
<dbReference type="Pfam" id="PF13968">
    <property type="entry name" value="DUF4220"/>
    <property type="match status" value="1"/>
</dbReference>
<evidence type="ECO:0000259" key="2">
    <source>
        <dbReference type="Pfam" id="PF13968"/>
    </source>
</evidence>
<evidence type="ECO:0000256" key="1">
    <source>
        <dbReference type="SAM" id="Phobius"/>
    </source>
</evidence>
<feature type="transmembrane region" description="Helical" evidence="1">
    <location>
        <begin position="61"/>
        <end position="87"/>
    </location>
</feature>
<gene>
    <name evidence="3" type="ORF">C2845_PM04G02180</name>
</gene>
<evidence type="ECO:0000313" key="3">
    <source>
        <dbReference type="EMBL" id="RLM84414.1"/>
    </source>
</evidence>
<reference evidence="4" key="1">
    <citation type="journal article" date="2019" name="Nat. Commun.">
        <title>The genome of broomcorn millet.</title>
        <authorList>
            <person name="Zou C."/>
            <person name="Miki D."/>
            <person name="Li D."/>
            <person name="Tang Q."/>
            <person name="Xiao L."/>
            <person name="Rajput S."/>
            <person name="Deng P."/>
            <person name="Jia W."/>
            <person name="Huang R."/>
            <person name="Zhang M."/>
            <person name="Sun Y."/>
            <person name="Hu J."/>
            <person name="Fu X."/>
            <person name="Schnable P.S."/>
            <person name="Li F."/>
            <person name="Zhang H."/>
            <person name="Feng B."/>
            <person name="Zhu X."/>
            <person name="Liu R."/>
            <person name="Schnable J.C."/>
            <person name="Zhu J.-K."/>
            <person name="Zhang H."/>
        </authorList>
    </citation>
    <scope>NUCLEOTIDE SEQUENCE [LARGE SCALE GENOMIC DNA]</scope>
</reference>
<keyword evidence="1" id="KW-0812">Transmembrane</keyword>